<keyword evidence="2" id="KW-1185">Reference proteome</keyword>
<reference evidence="2" key="2">
    <citation type="journal article" date="2017" name="Nat. Plants">
        <title>The Aegilops tauschii genome reveals multiple impacts of transposons.</title>
        <authorList>
            <person name="Zhao G."/>
            <person name="Zou C."/>
            <person name="Li K."/>
            <person name="Wang K."/>
            <person name="Li T."/>
            <person name="Gao L."/>
            <person name="Zhang X."/>
            <person name="Wang H."/>
            <person name="Yang Z."/>
            <person name="Liu X."/>
            <person name="Jiang W."/>
            <person name="Mao L."/>
            <person name="Kong X."/>
            <person name="Jiao Y."/>
            <person name="Jia J."/>
        </authorList>
    </citation>
    <scope>NUCLEOTIDE SEQUENCE [LARGE SCALE GENOMIC DNA]</scope>
    <source>
        <strain evidence="2">cv. AL8/78</strain>
    </source>
</reference>
<evidence type="ECO:0000313" key="1">
    <source>
        <dbReference type="EnsemblPlants" id="AET3Gv20661500.2"/>
    </source>
</evidence>
<reference evidence="1" key="5">
    <citation type="journal article" date="2021" name="G3 (Bethesda)">
        <title>Aegilops tauschii genome assembly Aet v5.0 features greater sequence contiguity and improved annotation.</title>
        <authorList>
            <person name="Wang L."/>
            <person name="Zhu T."/>
            <person name="Rodriguez J.C."/>
            <person name="Deal K.R."/>
            <person name="Dubcovsky J."/>
            <person name="McGuire P.E."/>
            <person name="Lux T."/>
            <person name="Spannagl M."/>
            <person name="Mayer K.F.X."/>
            <person name="Baldrich P."/>
            <person name="Meyers B.C."/>
            <person name="Huo N."/>
            <person name="Gu Y.Q."/>
            <person name="Zhou H."/>
            <person name="Devos K.M."/>
            <person name="Bennetzen J.L."/>
            <person name="Unver T."/>
            <person name="Budak H."/>
            <person name="Gulick P.J."/>
            <person name="Galiba G."/>
            <person name="Kalapos B."/>
            <person name="Nelson D.R."/>
            <person name="Li P."/>
            <person name="You F.M."/>
            <person name="Luo M.C."/>
            <person name="Dvorak J."/>
        </authorList>
    </citation>
    <scope>NUCLEOTIDE SEQUENCE [LARGE SCALE GENOMIC DNA]</scope>
    <source>
        <strain evidence="1">cv. AL8/78</strain>
    </source>
</reference>
<dbReference type="EnsemblPlants" id="AET3Gv20661500.2">
    <property type="protein sequence ID" value="AET3Gv20661500.2"/>
    <property type="gene ID" value="AET3Gv20661500"/>
</dbReference>
<dbReference type="Proteomes" id="UP000015105">
    <property type="component" value="Chromosome 3D"/>
</dbReference>
<organism evidence="1 2">
    <name type="scientific">Aegilops tauschii subsp. strangulata</name>
    <name type="common">Goatgrass</name>
    <dbReference type="NCBI Taxonomy" id="200361"/>
    <lineage>
        <taxon>Eukaryota</taxon>
        <taxon>Viridiplantae</taxon>
        <taxon>Streptophyta</taxon>
        <taxon>Embryophyta</taxon>
        <taxon>Tracheophyta</taxon>
        <taxon>Spermatophyta</taxon>
        <taxon>Magnoliopsida</taxon>
        <taxon>Liliopsida</taxon>
        <taxon>Poales</taxon>
        <taxon>Poaceae</taxon>
        <taxon>BOP clade</taxon>
        <taxon>Pooideae</taxon>
        <taxon>Triticodae</taxon>
        <taxon>Triticeae</taxon>
        <taxon>Triticinae</taxon>
        <taxon>Aegilops</taxon>
    </lineage>
</organism>
<dbReference type="InterPro" id="IPR011009">
    <property type="entry name" value="Kinase-like_dom_sf"/>
</dbReference>
<protein>
    <recommendedName>
        <fullName evidence="3">Protein kinase domain-containing protein</fullName>
    </recommendedName>
</protein>
<proteinExistence type="predicted"/>
<reference evidence="1" key="3">
    <citation type="journal article" date="2017" name="Nature">
        <title>Genome sequence of the progenitor of the wheat D genome Aegilops tauschii.</title>
        <authorList>
            <person name="Luo M.C."/>
            <person name="Gu Y.Q."/>
            <person name="Puiu D."/>
            <person name="Wang H."/>
            <person name="Twardziok S.O."/>
            <person name="Deal K.R."/>
            <person name="Huo N."/>
            <person name="Zhu T."/>
            <person name="Wang L."/>
            <person name="Wang Y."/>
            <person name="McGuire P.E."/>
            <person name="Liu S."/>
            <person name="Long H."/>
            <person name="Ramasamy R.K."/>
            <person name="Rodriguez J.C."/>
            <person name="Van S.L."/>
            <person name="Yuan L."/>
            <person name="Wang Z."/>
            <person name="Xia Z."/>
            <person name="Xiao L."/>
            <person name="Anderson O.D."/>
            <person name="Ouyang S."/>
            <person name="Liang Y."/>
            <person name="Zimin A.V."/>
            <person name="Pertea G."/>
            <person name="Qi P."/>
            <person name="Bennetzen J.L."/>
            <person name="Dai X."/>
            <person name="Dawson M.W."/>
            <person name="Muller H.G."/>
            <person name="Kugler K."/>
            <person name="Rivarola-Duarte L."/>
            <person name="Spannagl M."/>
            <person name="Mayer K.F.X."/>
            <person name="Lu F.H."/>
            <person name="Bevan M.W."/>
            <person name="Leroy P."/>
            <person name="Li P."/>
            <person name="You F.M."/>
            <person name="Sun Q."/>
            <person name="Liu Z."/>
            <person name="Lyons E."/>
            <person name="Wicker T."/>
            <person name="Salzberg S.L."/>
            <person name="Devos K.M."/>
            <person name="Dvorak J."/>
        </authorList>
    </citation>
    <scope>NUCLEOTIDE SEQUENCE [LARGE SCALE GENOMIC DNA]</scope>
    <source>
        <strain evidence="1">cv. AL8/78</strain>
    </source>
</reference>
<dbReference type="SUPFAM" id="SSF56112">
    <property type="entry name" value="Protein kinase-like (PK-like)"/>
    <property type="match status" value="1"/>
</dbReference>
<dbReference type="STRING" id="200361.A0A453FFD0"/>
<dbReference type="AlphaFoldDB" id="A0A453FFD0"/>
<accession>A0A453FFD0</accession>
<evidence type="ECO:0000313" key="2">
    <source>
        <dbReference type="Proteomes" id="UP000015105"/>
    </source>
</evidence>
<reference evidence="2" key="1">
    <citation type="journal article" date="2014" name="Science">
        <title>Ancient hybridizations among the ancestral genomes of bread wheat.</title>
        <authorList>
            <consortium name="International Wheat Genome Sequencing Consortium,"/>
            <person name="Marcussen T."/>
            <person name="Sandve S.R."/>
            <person name="Heier L."/>
            <person name="Spannagl M."/>
            <person name="Pfeifer M."/>
            <person name="Jakobsen K.S."/>
            <person name="Wulff B.B."/>
            <person name="Steuernagel B."/>
            <person name="Mayer K.F."/>
            <person name="Olsen O.A."/>
        </authorList>
    </citation>
    <scope>NUCLEOTIDE SEQUENCE [LARGE SCALE GENOMIC DNA]</scope>
    <source>
        <strain evidence="2">cv. AL8/78</strain>
    </source>
</reference>
<dbReference type="Gene3D" id="1.10.510.10">
    <property type="entry name" value="Transferase(Phosphotransferase) domain 1"/>
    <property type="match status" value="1"/>
</dbReference>
<reference evidence="1" key="4">
    <citation type="submission" date="2019-03" db="UniProtKB">
        <authorList>
            <consortium name="EnsemblPlants"/>
        </authorList>
    </citation>
    <scope>IDENTIFICATION</scope>
</reference>
<evidence type="ECO:0008006" key="3">
    <source>
        <dbReference type="Google" id="ProtNLM"/>
    </source>
</evidence>
<dbReference type="Gramene" id="AET3Gv20661500.2">
    <property type="protein sequence ID" value="AET3Gv20661500.2"/>
    <property type="gene ID" value="AET3Gv20661500"/>
</dbReference>
<name>A0A453FFD0_AEGTS</name>
<sequence>MDSEFRTKVADFGLARMLVQAGTPDTMSAVAWSFGYMAPGKEPNHPWSSLVSS</sequence>